<evidence type="ECO:0000256" key="4">
    <source>
        <dbReference type="ARBA" id="ARBA00023273"/>
    </source>
</evidence>
<dbReference type="InterPro" id="IPR042814">
    <property type="entry name" value="Morn5"/>
</dbReference>
<reference evidence="5" key="1">
    <citation type="submission" date="2020-05" db="UniProtKB">
        <authorList>
            <consortium name="EnsemblMetazoa"/>
        </authorList>
    </citation>
    <scope>IDENTIFICATION</scope>
    <source>
        <strain evidence="5">TTRI</strain>
    </source>
</reference>
<organism evidence="5 6">
    <name type="scientific">Glossina austeni</name>
    <name type="common">Savannah tsetse fly</name>
    <dbReference type="NCBI Taxonomy" id="7395"/>
    <lineage>
        <taxon>Eukaryota</taxon>
        <taxon>Metazoa</taxon>
        <taxon>Ecdysozoa</taxon>
        <taxon>Arthropoda</taxon>
        <taxon>Hexapoda</taxon>
        <taxon>Insecta</taxon>
        <taxon>Pterygota</taxon>
        <taxon>Neoptera</taxon>
        <taxon>Endopterygota</taxon>
        <taxon>Diptera</taxon>
        <taxon>Brachycera</taxon>
        <taxon>Muscomorpha</taxon>
        <taxon>Hippoboscoidea</taxon>
        <taxon>Glossinidae</taxon>
        <taxon>Glossina</taxon>
    </lineage>
</organism>
<dbReference type="Proteomes" id="UP000078200">
    <property type="component" value="Unassembled WGS sequence"/>
</dbReference>
<proteinExistence type="predicted"/>
<dbReference type="VEuPathDB" id="VectorBase:GAUT003634"/>
<keyword evidence="6" id="KW-1185">Reference proteome</keyword>
<protein>
    <submittedName>
        <fullName evidence="5">Uncharacterized protein</fullName>
    </submittedName>
</protein>
<name>A0A1A9UG00_GLOAU</name>
<dbReference type="STRING" id="7395.A0A1A9UG00"/>
<comment type="subcellular location">
    <subcellularLocation>
        <location evidence="1">Cell projection</location>
        <location evidence="1">Cilium</location>
        <location evidence="1">Flagellum</location>
    </subcellularLocation>
</comment>
<sequence length="310" mass="34824">MDSINRITILRLLFCGSKYEGDWSASMKWMDGYMVHILFPMAVPIKATLGMANAMVLELYFWQAKPYNFAIKGTFAHGSMESIDDMCFADGLHVTASPHGFQMDFSEWFYCTNGDRRYMRERSEGIPPVGATTSLSANTPDRPLSEGFYDVGEGIYCSKNYVGIDRPPPFPAMRPICFEELPFIENCRQGRDSVSIPMNLLCKIVKRNVSNEEFSVGSECCRNPQCHLERVCDSRDMNEARSLINDNKSTENECSSFTVSSLCRELYEVIGDDDGIIDDLFVPTKSGKFFVMGPPSCLSDTTTESKSPTV</sequence>
<keyword evidence="2" id="KW-0282">Flagellum</keyword>
<keyword evidence="4" id="KW-0966">Cell projection</keyword>
<evidence type="ECO:0000313" key="5">
    <source>
        <dbReference type="EnsemblMetazoa" id="GAUT003634-PA"/>
    </source>
</evidence>
<dbReference type="GO" id="GO:0031514">
    <property type="term" value="C:motile cilium"/>
    <property type="evidence" value="ECO:0007669"/>
    <property type="project" value="UniProtKB-SubCell"/>
</dbReference>
<evidence type="ECO:0000256" key="2">
    <source>
        <dbReference type="ARBA" id="ARBA00022846"/>
    </source>
</evidence>
<evidence type="ECO:0000313" key="6">
    <source>
        <dbReference type="Proteomes" id="UP000078200"/>
    </source>
</evidence>
<dbReference type="PANTHER" id="PTHR46437">
    <property type="entry name" value="MORN REPEAT-CONTAINING PROTEIN 5"/>
    <property type="match status" value="1"/>
</dbReference>
<dbReference type="AlphaFoldDB" id="A0A1A9UG00"/>
<accession>A0A1A9UG00</accession>
<dbReference type="PANTHER" id="PTHR46437:SF1">
    <property type="entry name" value="MORN REPEAT-CONTAINING PROTEIN 5"/>
    <property type="match status" value="1"/>
</dbReference>
<evidence type="ECO:0000256" key="1">
    <source>
        <dbReference type="ARBA" id="ARBA00004230"/>
    </source>
</evidence>
<evidence type="ECO:0000256" key="3">
    <source>
        <dbReference type="ARBA" id="ARBA00023069"/>
    </source>
</evidence>
<keyword evidence="3" id="KW-0969">Cilium</keyword>
<dbReference type="EnsemblMetazoa" id="GAUT003634-RA">
    <property type="protein sequence ID" value="GAUT003634-PA"/>
    <property type="gene ID" value="GAUT003634"/>
</dbReference>